<dbReference type="InterPro" id="IPR014917">
    <property type="entry name" value="DUF1800"/>
</dbReference>
<sequence>MKRHISFILVALLSACGGGGGESSNGDSNINNNPVISPPDTGNGSGSNGESGNGETGGGEGSGNTDAVLTETKEISRFLTQASFGPTSQNISAMQGQSVSSWLKSEFEKPVSLHAPLIAEYQEAGLLEHVAGMAFWKNAIGADDQLRQRMAFALSQILVVSDFGENLLFDVPQSIGYYQDILTTHAFGNYRELLEAVTYSPAMGFYLTYMGSEKGDPDTGRMPDENYAREILQLFTIGLVKLNMDGSPVLDDQGKAIETYDNHDITGLAKVFTGLNLYEGVDDSGEELEETARVAMPMQVFAESHSPLEKSFLGQSIAANTSARESISQALDIIFAHPNVAPFISRQLIQRFVTSNPSPEYIARVAAAFETGLYRFSDGSSVGTKIRGDLKATLAAVLADEAARNSSVAQGFGKVKEPVLRFSQWARAFASANVTPEYMFELWDTSAANTLGQHPYRSPSVFNFYRPGYIKPASATGAVGLTMPELQILNATTLPGYINFISFFINAEMDSEEYRQEYAEFVEIDQVNLDPNQTIASFAPDYSTEIALADDAAALVAHLDILLASGRLGDTSRDRIIQAINGIDAEDKTHRVQTAVLMVMTSPEYLVQL</sequence>
<dbReference type="PROSITE" id="PS51257">
    <property type="entry name" value="PROKAR_LIPOPROTEIN"/>
    <property type="match status" value="1"/>
</dbReference>
<feature type="compositionally biased region" description="Low complexity" evidence="1">
    <location>
        <begin position="24"/>
        <end position="42"/>
    </location>
</feature>
<dbReference type="Proteomes" id="UP000032352">
    <property type="component" value="Chromosome"/>
</dbReference>
<evidence type="ECO:0000313" key="3">
    <source>
        <dbReference type="Proteomes" id="UP000032352"/>
    </source>
</evidence>
<protein>
    <submittedName>
        <fullName evidence="2">DUF1800 domain-containing protein</fullName>
    </submittedName>
</protein>
<reference evidence="2 3" key="1">
    <citation type="journal article" date="2015" name="Genome Announc.">
        <title>Draft Genome Sequences of Marine Isolates of Thalassomonas viridans and Thalassomonas actiniarum.</title>
        <authorList>
            <person name="Olonade I."/>
            <person name="van Zyl L.J."/>
            <person name="Trindade M."/>
        </authorList>
    </citation>
    <scope>NUCLEOTIDE SEQUENCE [LARGE SCALE GENOMIC DNA]</scope>
    <source>
        <strain evidence="2 3">XOM25</strain>
    </source>
</reference>
<gene>
    <name evidence="2" type="ORF">SG34_015080</name>
</gene>
<feature type="region of interest" description="Disordered" evidence="1">
    <location>
        <begin position="20"/>
        <end position="66"/>
    </location>
</feature>
<feature type="compositionally biased region" description="Gly residues" evidence="1">
    <location>
        <begin position="43"/>
        <end position="62"/>
    </location>
</feature>
<dbReference type="AlphaFoldDB" id="A0AAE9Z074"/>
<name>A0AAE9Z074_9GAMM</name>
<dbReference type="Pfam" id="PF08811">
    <property type="entry name" value="DUF1800"/>
    <property type="match status" value="1"/>
</dbReference>
<evidence type="ECO:0000313" key="2">
    <source>
        <dbReference type="EMBL" id="WDE02768.1"/>
    </source>
</evidence>
<dbReference type="RefSeq" id="WP_044839232.1">
    <property type="nucleotide sequence ID" value="NZ_CP059733.1"/>
</dbReference>
<dbReference type="KEGG" id="tvd:SG34_015080"/>
<dbReference type="PANTHER" id="PTHR43737">
    <property type="entry name" value="BLL7424 PROTEIN"/>
    <property type="match status" value="1"/>
</dbReference>
<proteinExistence type="predicted"/>
<reference evidence="2 3" key="2">
    <citation type="journal article" date="2022" name="Mar. Drugs">
        <title>Bioassay-Guided Fractionation Leads to the Detection of Cholic Acid Generated by the Rare Thalassomonas sp.</title>
        <authorList>
            <person name="Pheiffer F."/>
            <person name="Schneider Y.K."/>
            <person name="Hansen E.H."/>
            <person name="Andersen J.H."/>
            <person name="Isaksson J."/>
            <person name="Busche T."/>
            <person name="R C."/>
            <person name="Kalinowski J."/>
            <person name="Zyl L.V."/>
            <person name="Trindade M."/>
        </authorList>
    </citation>
    <scope>NUCLEOTIDE SEQUENCE [LARGE SCALE GENOMIC DNA]</scope>
    <source>
        <strain evidence="2 3">XOM25</strain>
    </source>
</reference>
<organism evidence="2 3">
    <name type="scientific">Thalassomonas viridans</name>
    <dbReference type="NCBI Taxonomy" id="137584"/>
    <lineage>
        <taxon>Bacteria</taxon>
        <taxon>Pseudomonadati</taxon>
        <taxon>Pseudomonadota</taxon>
        <taxon>Gammaproteobacteria</taxon>
        <taxon>Alteromonadales</taxon>
        <taxon>Colwelliaceae</taxon>
        <taxon>Thalassomonas</taxon>
    </lineage>
</organism>
<keyword evidence="3" id="KW-1185">Reference proteome</keyword>
<dbReference type="PANTHER" id="PTHR43737:SF1">
    <property type="entry name" value="DUF1501 DOMAIN-CONTAINING PROTEIN"/>
    <property type="match status" value="1"/>
</dbReference>
<evidence type="ECO:0000256" key="1">
    <source>
        <dbReference type="SAM" id="MobiDB-lite"/>
    </source>
</evidence>
<accession>A0AAE9Z074</accession>
<dbReference type="EMBL" id="CP059733">
    <property type="protein sequence ID" value="WDE02768.1"/>
    <property type="molecule type" value="Genomic_DNA"/>
</dbReference>